<dbReference type="Gene3D" id="3.40.50.2000">
    <property type="entry name" value="Glycogen Phosphorylase B"/>
    <property type="match status" value="2"/>
</dbReference>
<dbReference type="AlphaFoldDB" id="A0A6J6WQI8"/>
<dbReference type="SUPFAM" id="SSF53756">
    <property type="entry name" value="UDP-Glycosyltransferase/glycogen phosphorylase"/>
    <property type="match status" value="1"/>
</dbReference>
<reference evidence="2" key="1">
    <citation type="submission" date="2020-05" db="EMBL/GenBank/DDBJ databases">
        <authorList>
            <person name="Chiriac C."/>
            <person name="Salcher M."/>
            <person name="Ghai R."/>
            <person name="Kavagutti S V."/>
        </authorList>
    </citation>
    <scope>NUCLEOTIDE SEQUENCE</scope>
</reference>
<evidence type="ECO:0000313" key="2">
    <source>
        <dbReference type="EMBL" id="CAB4786289.1"/>
    </source>
</evidence>
<sequence length="410" mass="44640">MTDPLQPTYDCSTEWRPMAPENLDGSPMATRLSVVTFLHAGGVTASLRGLLPELQTRGYSITVIGINRDGAVVRLDLAQFLEYRFPAVSPRWDNSLAQMTRRLASIVCPSRLWAKVFSLPLATRKELISSIEDVSQIALFTHPRLAIGVVQGMPAGIVVLGQFHNSFSAGRASGELLEISRGYRNVDAIVMLTSEDAAAMSEFTRGSLPVRWAPNAHSRPALEHLPNPEPGKYVYLGRIVRQKRIDLLIKAWAQAKLEHCQLWIVGSGETRRLSNLAKRLGVDASVNFSEHSEFPEGVLATAQALLMTSRHEGLPMTVVEAAFVGTPTLAINCAPGVAYVVRATNGVIVNSSSSKRFAVALAKLAQGPATNDERLERIAGASANFSPEAVADRWEILFGEARRHRAASLK</sequence>
<feature type="domain" description="Glycosyl transferase family 1" evidence="1">
    <location>
        <begin position="226"/>
        <end position="370"/>
    </location>
</feature>
<dbReference type="PANTHER" id="PTHR12526">
    <property type="entry name" value="GLYCOSYLTRANSFERASE"/>
    <property type="match status" value="1"/>
</dbReference>
<dbReference type="GO" id="GO:0016757">
    <property type="term" value="F:glycosyltransferase activity"/>
    <property type="evidence" value="ECO:0007669"/>
    <property type="project" value="InterPro"/>
</dbReference>
<gene>
    <name evidence="2" type="ORF">UFOPK2992_00089</name>
</gene>
<dbReference type="Pfam" id="PF00534">
    <property type="entry name" value="Glycos_transf_1"/>
    <property type="match status" value="1"/>
</dbReference>
<proteinExistence type="predicted"/>
<dbReference type="InterPro" id="IPR001296">
    <property type="entry name" value="Glyco_trans_1"/>
</dbReference>
<accession>A0A6J6WQI8</accession>
<dbReference type="EMBL" id="CAFAAI010000005">
    <property type="protein sequence ID" value="CAB4786289.1"/>
    <property type="molecule type" value="Genomic_DNA"/>
</dbReference>
<organism evidence="2">
    <name type="scientific">freshwater metagenome</name>
    <dbReference type="NCBI Taxonomy" id="449393"/>
    <lineage>
        <taxon>unclassified sequences</taxon>
        <taxon>metagenomes</taxon>
        <taxon>ecological metagenomes</taxon>
    </lineage>
</organism>
<protein>
    <submittedName>
        <fullName evidence="2">Unannotated protein</fullName>
    </submittedName>
</protein>
<name>A0A6J6WQI8_9ZZZZ</name>
<evidence type="ECO:0000259" key="1">
    <source>
        <dbReference type="Pfam" id="PF00534"/>
    </source>
</evidence>
<dbReference type="PANTHER" id="PTHR12526:SF630">
    <property type="entry name" value="GLYCOSYLTRANSFERASE"/>
    <property type="match status" value="1"/>
</dbReference>